<feature type="domain" description="DNA topoisomerase I catalytic core eukaryotic-type" evidence="7">
    <location>
        <begin position="133"/>
        <end position="339"/>
    </location>
</feature>
<protein>
    <recommendedName>
        <fullName evidence="3">DNA topoisomerase</fullName>
        <ecNumber evidence="3">5.6.2.1</ecNumber>
    </recommendedName>
</protein>
<dbReference type="GO" id="GO:0006265">
    <property type="term" value="P:DNA topological change"/>
    <property type="evidence" value="ECO:0007669"/>
    <property type="project" value="InterPro"/>
</dbReference>
<dbReference type="Proteomes" id="UP000533639">
    <property type="component" value="Unassembled WGS sequence"/>
</dbReference>
<evidence type="ECO:0000256" key="1">
    <source>
        <dbReference type="ARBA" id="ARBA00000213"/>
    </source>
</evidence>
<comment type="similarity">
    <text evidence="2">Belongs to the type IB topoisomerase family.</text>
</comment>
<keyword evidence="10" id="KW-1185">Reference proteome</keyword>
<comment type="catalytic activity">
    <reaction evidence="1">
        <text>ATP-independent breakage of single-stranded DNA, followed by passage and rejoining.</text>
        <dbReference type="EC" id="5.6.2.1"/>
    </reaction>
</comment>
<dbReference type="PROSITE" id="PS52038">
    <property type="entry name" value="TOPO_IB_2"/>
    <property type="match status" value="1"/>
</dbReference>
<gene>
    <name evidence="9" type="ORF">FLAPXU55_03489</name>
</gene>
<evidence type="ECO:0000256" key="3">
    <source>
        <dbReference type="ARBA" id="ARBA00012891"/>
    </source>
</evidence>
<dbReference type="PRINTS" id="PR00416">
    <property type="entry name" value="EUTPISMRASEI"/>
</dbReference>
<evidence type="ECO:0000256" key="6">
    <source>
        <dbReference type="ARBA" id="ARBA00023235"/>
    </source>
</evidence>
<evidence type="ECO:0000259" key="7">
    <source>
        <dbReference type="Pfam" id="PF01028"/>
    </source>
</evidence>
<reference evidence="9 10" key="1">
    <citation type="submission" date="2020-06" db="EMBL/GenBank/DDBJ databases">
        <authorList>
            <person name="Criscuolo A."/>
        </authorList>
    </citation>
    <scope>NUCLEOTIDE SEQUENCE [LARGE SCALE GENOMIC DNA]</scope>
    <source>
        <strain evidence="9">PXU-55</strain>
    </source>
</reference>
<dbReference type="Gene3D" id="3.90.15.10">
    <property type="entry name" value="Topoisomerase I, Chain A, domain 3"/>
    <property type="match status" value="1"/>
</dbReference>
<dbReference type="InterPro" id="IPR001631">
    <property type="entry name" value="TopoI"/>
</dbReference>
<dbReference type="InterPro" id="IPR013500">
    <property type="entry name" value="TopoI_cat_euk"/>
</dbReference>
<dbReference type="PANTHER" id="PTHR10290:SF3">
    <property type="entry name" value="DNA TOPOISOMERASE 1"/>
    <property type="match status" value="1"/>
</dbReference>
<dbReference type="GO" id="GO:0003917">
    <property type="term" value="F:DNA topoisomerase type I (single strand cut, ATP-independent) activity"/>
    <property type="evidence" value="ECO:0007669"/>
    <property type="project" value="UniProtKB-EC"/>
</dbReference>
<dbReference type="InterPro" id="IPR035447">
    <property type="entry name" value="DNA_topo_I_N_sf"/>
</dbReference>
<organism evidence="9 10">
    <name type="scientific">Flavobacterium panici</name>
    <dbReference type="NCBI Taxonomy" id="2654843"/>
    <lineage>
        <taxon>Bacteria</taxon>
        <taxon>Pseudomonadati</taxon>
        <taxon>Bacteroidota</taxon>
        <taxon>Flavobacteriia</taxon>
        <taxon>Flavobacteriales</taxon>
        <taxon>Flavobacteriaceae</taxon>
        <taxon>Flavobacterium</taxon>
    </lineage>
</organism>
<evidence type="ECO:0000313" key="9">
    <source>
        <dbReference type="EMBL" id="CAC9975772.1"/>
    </source>
</evidence>
<evidence type="ECO:0000256" key="4">
    <source>
        <dbReference type="ARBA" id="ARBA00023029"/>
    </source>
</evidence>
<dbReference type="InterPro" id="IPR014711">
    <property type="entry name" value="TopoI_cat_a-hlx-sub_euk"/>
</dbReference>
<keyword evidence="5" id="KW-0238">DNA-binding</keyword>
<comment type="caution">
    <text evidence="9">The sequence shown here is derived from an EMBL/GenBank/DDBJ whole genome shotgun (WGS) entry which is preliminary data.</text>
</comment>
<evidence type="ECO:0000313" key="10">
    <source>
        <dbReference type="Proteomes" id="UP000533639"/>
    </source>
</evidence>
<dbReference type="Pfam" id="PF01028">
    <property type="entry name" value="Topoisom_I"/>
    <property type="match status" value="1"/>
</dbReference>
<sequence length="385" mass="45067">MEMKKNVKGKIFESVKSAAKKRKTTMNTARTQKLMTQLIKTPHLVLEKLELVYVNNQNLPIERCQGDDGFIYKKNGRCIKQKSEIKRFNSLVLPPAWVNVKISDLSNGHLQAVGLDVKNRKQYRYHPKWNLIRNQTKFYKIAEFGQKLPSIRKQVDIDLEQKEWSKEKVIALVIRLMEETHIRIGNEKYAKDNKSYGLSTLRKRHININKNSLRFEFIGKKGKQHTITTRNKQLIKLVSRCEEIPGWEVFKYYDKNGERKVLDSHMVNEYLHNISGEYFSAKDFRTWAASIIFFESLMELGVTSDEKEIKRNIVQAYDATAEALGNTRNVCKNYYVHPLLVTTYEDGSIQPYFDKVKKSRSTKKYFSRSESAFAELIENYQVSLL</sequence>
<evidence type="ECO:0000256" key="2">
    <source>
        <dbReference type="ARBA" id="ARBA00006645"/>
    </source>
</evidence>
<dbReference type="Gene3D" id="3.30.66.10">
    <property type="entry name" value="DNA topoisomerase I domain"/>
    <property type="match status" value="1"/>
</dbReference>
<dbReference type="SUPFAM" id="SSF55869">
    <property type="entry name" value="DNA topoisomerase I domain"/>
    <property type="match status" value="1"/>
</dbReference>
<dbReference type="InterPro" id="IPR051062">
    <property type="entry name" value="Topoisomerase_IB"/>
</dbReference>
<proteinExistence type="inferred from homology"/>
<keyword evidence="4" id="KW-0799">Topoisomerase</keyword>
<dbReference type="PANTHER" id="PTHR10290">
    <property type="entry name" value="DNA TOPOISOMERASE I"/>
    <property type="match status" value="1"/>
</dbReference>
<dbReference type="SUPFAM" id="SSF56349">
    <property type="entry name" value="DNA breaking-rejoining enzymes"/>
    <property type="match status" value="1"/>
</dbReference>
<dbReference type="AlphaFoldDB" id="A0A9N8J494"/>
<evidence type="ECO:0000256" key="5">
    <source>
        <dbReference type="ARBA" id="ARBA00023125"/>
    </source>
</evidence>
<evidence type="ECO:0000259" key="8">
    <source>
        <dbReference type="Pfam" id="PF21338"/>
    </source>
</evidence>
<dbReference type="InterPro" id="IPR011010">
    <property type="entry name" value="DNA_brk_join_enz"/>
</dbReference>
<dbReference type="Pfam" id="PF21338">
    <property type="entry name" value="Top1B_N_bact"/>
    <property type="match status" value="1"/>
</dbReference>
<name>A0A9N8J494_9FLAO</name>
<keyword evidence="6" id="KW-0413">Isomerase</keyword>
<dbReference type="EC" id="5.6.2.1" evidence="3"/>
<dbReference type="Gene3D" id="1.10.132.120">
    <property type="match status" value="1"/>
</dbReference>
<dbReference type="GO" id="GO:0003677">
    <property type="term" value="F:DNA binding"/>
    <property type="evidence" value="ECO:0007669"/>
    <property type="project" value="UniProtKB-KW"/>
</dbReference>
<dbReference type="EMBL" id="CAIJDE010000053">
    <property type="protein sequence ID" value="CAC9975772.1"/>
    <property type="molecule type" value="Genomic_DNA"/>
</dbReference>
<accession>A0A9N8J494</accession>
<feature type="domain" description="DNA topoisomerase IB N-terminal" evidence="8">
    <location>
        <begin position="70"/>
        <end position="116"/>
    </location>
</feature>
<dbReference type="InterPro" id="IPR049331">
    <property type="entry name" value="Top1B_N_bact"/>
</dbReference>